<sequence>MIELLSKSLVRYSGTFKSFDNVKDILQLQNVSSFGTEDRKSKIFVAVSKTIYPYINFKLENIDRIIIDGKHYTDFNINEAKSNDEFVKELEARSKENSNDLKNEDKEEDITTINDSSFNQVIKNYGYGKVYYKKNYKKNKSIIIKQFKNLVSKNVPDSEYDLGNCRKIEHKNEKRGIKPKYDGNSFFDDL</sequence>
<evidence type="ECO:0000259" key="1">
    <source>
        <dbReference type="SMART" id="SM01271"/>
    </source>
</evidence>
<dbReference type="SUPFAM" id="SSF50182">
    <property type="entry name" value="Sm-like ribonucleoproteins"/>
    <property type="match status" value="1"/>
</dbReference>
<feature type="domain" description="Lsm14-like N-terminal" evidence="1">
    <location>
        <begin position="1"/>
        <end position="82"/>
    </location>
</feature>
<comment type="caution">
    <text evidence="2">The sequence shown here is derived from an EMBL/GenBank/DDBJ whole genome shotgun (WGS) entry which is preliminary data.</text>
</comment>
<reference evidence="3" key="1">
    <citation type="journal article" date="2013" name="PLoS Genet.">
        <title>The genome of Spraguea lophii and the basis of host-microsporidian interactions.</title>
        <authorList>
            <person name="Campbell S.E."/>
            <person name="Williams T.A."/>
            <person name="Yousuf A."/>
            <person name="Soanes D.M."/>
            <person name="Paszkiewicz K.H."/>
            <person name="Williams B.A.P."/>
        </authorList>
    </citation>
    <scope>NUCLEOTIDE SEQUENCE [LARGE SCALE GENOMIC DNA]</scope>
    <source>
        <strain evidence="3">42_110</strain>
    </source>
</reference>
<name>S7XH35_SPRLO</name>
<evidence type="ECO:0000313" key="3">
    <source>
        <dbReference type="Proteomes" id="UP000014978"/>
    </source>
</evidence>
<gene>
    <name evidence="2" type="ORF">SLOPH_240</name>
</gene>
<dbReference type="EMBL" id="ATCN01000831">
    <property type="protein sequence ID" value="EPR78374.1"/>
    <property type="molecule type" value="Genomic_DNA"/>
</dbReference>
<dbReference type="SMART" id="SM01271">
    <property type="entry name" value="LSM14"/>
    <property type="match status" value="1"/>
</dbReference>
<dbReference type="InterPro" id="IPR025609">
    <property type="entry name" value="Lsm14-like_N"/>
</dbReference>
<dbReference type="VEuPathDB" id="MicrosporidiaDB:SLOPH_240"/>
<proteinExistence type="predicted"/>
<dbReference type="Gene3D" id="2.30.30.100">
    <property type="match status" value="1"/>
</dbReference>
<keyword evidence="3" id="KW-1185">Reference proteome</keyword>
<dbReference type="HOGENOM" id="CLU_1372549_0_0_1"/>
<dbReference type="InterPro" id="IPR010920">
    <property type="entry name" value="LSM_dom_sf"/>
</dbReference>
<dbReference type="OrthoDB" id="21539at2759"/>
<evidence type="ECO:0000313" key="2">
    <source>
        <dbReference type="EMBL" id="EPR78374.1"/>
    </source>
</evidence>
<accession>S7XH35</accession>
<dbReference type="AlphaFoldDB" id="S7XH35"/>
<dbReference type="Proteomes" id="UP000014978">
    <property type="component" value="Unassembled WGS sequence"/>
</dbReference>
<dbReference type="InParanoid" id="S7XH35"/>
<dbReference type="Pfam" id="PF12701">
    <property type="entry name" value="LSM14"/>
    <property type="match status" value="1"/>
</dbReference>
<organism evidence="2 3">
    <name type="scientific">Spraguea lophii (strain 42_110)</name>
    <name type="common">Microsporidian parasite</name>
    <dbReference type="NCBI Taxonomy" id="1358809"/>
    <lineage>
        <taxon>Eukaryota</taxon>
        <taxon>Fungi</taxon>
        <taxon>Fungi incertae sedis</taxon>
        <taxon>Microsporidia</taxon>
        <taxon>Spragueidae</taxon>
        <taxon>Spraguea</taxon>
    </lineage>
</organism>
<protein>
    <recommendedName>
        <fullName evidence="1">Lsm14-like N-terminal domain-containing protein</fullName>
    </recommendedName>
</protein>
<dbReference type="STRING" id="1358809.S7XH35"/>